<dbReference type="EMBL" id="RJVU01064619">
    <property type="protein sequence ID" value="ROJ13802.1"/>
    <property type="molecule type" value="Genomic_DNA"/>
</dbReference>
<name>A0A3N0XPX6_ANAGA</name>
<evidence type="ECO:0000256" key="1">
    <source>
        <dbReference type="SAM" id="SignalP"/>
    </source>
</evidence>
<dbReference type="AlphaFoldDB" id="A0A3N0XPX6"/>
<evidence type="ECO:0000313" key="3">
    <source>
        <dbReference type="Proteomes" id="UP000281406"/>
    </source>
</evidence>
<accession>A0A3N0XPX6</accession>
<protein>
    <recommendedName>
        <fullName evidence="4">Ig-like domain-containing protein</fullName>
    </recommendedName>
</protein>
<dbReference type="OrthoDB" id="5946254at2759"/>
<dbReference type="PANTHER" id="PTHR38564:SF2">
    <property type="entry name" value="WU:FC46H12 PRECURSOR"/>
    <property type="match status" value="1"/>
</dbReference>
<reference evidence="2 3" key="1">
    <citation type="submission" date="2018-10" db="EMBL/GenBank/DDBJ databases">
        <title>Genome assembly for a Yunnan-Guizhou Plateau 3E fish, Anabarilius grahami (Regan), and its evolutionary and genetic applications.</title>
        <authorList>
            <person name="Jiang W."/>
        </authorList>
    </citation>
    <scope>NUCLEOTIDE SEQUENCE [LARGE SCALE GENOMIC DNA]</scope>
    <source>
        <strain evidence="2">AG-KIZ</strain>
        <tissue evidence="2">Muscle</tissue>
    </source>
</reference>
<evidence type="ECO:0000313" key="2">
    <source>
        <dbReference type="EMBL" id="ROJ13802.1"/>
    </source>
</evidence>
<evidence type="ECO:0008006" key="4">
    <source>
        <dbReference type="Google" id="ProtNLM"/>
    </source>
</evidence>
<gene>
    <name evidence="2" type="ORF">DPX16_19677</name>
</gene>
<comment type="caution">
    <text evidence="2">The sequence shown here is derived from an EMBL/GenBank/DDBJ whole genome shotgun (WGS) entry which is preliminary data.</text>
</comment>
<proteinExistence type="predicted"/>
<feature type="signal peptide" evidence="1">
    <location>
        <begin position="1"/>
        <end position="22"/>
    </location>
</feature>
<dbReference type="PANTHER" id="PTHR38564">
    <property type="entry name" value="SI:CH73-250A16.5-RELATED"/>
    <property type="match status" value="1"/>
</dbReference>
<keyword evidence="1" id="KW-0732">Signal</keyword>
<sequence length="164" mass="18496">MQTRTLLLTLTLTLGFSLMTTGEPLHAQCRVIWLFGIPCQDVFVSLVNQIKAWRGMSGCLTVGQRCLYELVSATPFHIVAKHTSRQWTSKQDLTFHLVATEESVCRVTGYSISKAWARLEDNGTTYCTLYNLVEGSGLVDAEGYKMYTNEWICLEYSTANCTIY</sequence>
<dbReference type="Proteomes" id="UP000281406">
    <property type="component" value="Unassembled WGS sequence"/>
</dbReference>
<feature type="chain" id="PRO_5018072408" description="Ig-like domain-containing protein" evidence="1">
    <location>
        <begin position="23"/>
        <end position="164"/>
    </location>
</feature>
<keyword evidence="3" id="KW-1185">Reference proteome</keyword>
<organism evidence="2 3">
    <name type="scientific">Anabarilius grahami</name>
    <name type="common">Kanglang fish</name>
    <name type="synonym">Barilius grahami</name>
    <dbReference type="NCBI Taxonomy" id="495550"/>
    <lineage>
        <taxon>Eukaryota</taxon>
        <taxon>Metazoa</taxon>
        <taxon>Chordata</taxon>
        <taxon>Craniata</taxon>
        <taxon>Vertebrata</taxon>
        <taxon>Euteleostomi</taxon>
        <taxon>Actinopterygii</taxon>
        <taxon>Neopterygii</taxon>
        <taxon>Teleostei</taxon>
        <taxon>Ostariophysi</taxon>
        <taxon>Cypriniformes</taxon>
        <taxon>Xenocyprididae</taxon>
        <taxon>Xenocypridinae</taxon>
        <taxon>Xenocypridinae incertae sedis</taxon>
        <taxon>Anabarilius</taxon>
    </lineage>
</organism>